<sequence length="457" mass="48158">MVERPAPGPGAVKGGAHGGSVHVRDALGEVPSPIRCAEKHVVRGITLTGMAPRPDAPPSTAEVKLAHIKAITDAALAHMSVDDVLRELLVRVREILEADTAVVLLLDPSGRQLIATAAQGIEEEVYQAVRVPVGKGFAGRVAQRREPVIIDDVRTADIVNPLLMDKGLHSLLGVPLVSGGALLGVLHVGTIRAHRFTGEQVEFLRMAADRIALAARSLLSETEQMAARELQRSLVPAALPEVDGVEMAVRYSPGRASVGGDWYDVFTLPSGELGLVMGDVAGHGLQAAVIMGRMRSALRSYALESDDPATVLHKLDRKMQHFEPGAMATVLYAICDPDLGSARVSSAGHLPPVLALPGSPAVSLEPQIPSGLVIGADTTVKRRTSTVEIPPGALLCVYTDGLVERRHDSIDDGIGRLCDAVRADHPEAVCAAVMAALVGREPMQDDVALLALRRAAA</sequence>
<reference evidence="5" key="1">
    <citation type="journal article" date="2019" name="Int. J. Syst. Evol. Microbiol.">
        <title>The Global Catalogue of Microorganisms (GCM) 10K type strain sequencing project: providing services to taxonomists for standard genome sequencing and annotation.</title>
        <authorList>
            <consortium name="The Broad Institute Genomics Platform"/>
            <consortium name="The Broad Institute Genome Sequencing Center for Infectious Disease"/>
            <person name="Wu L."/>
            <person name="Ma J."/>
        </authorList>
    </citation>
    <scope>NUCLEOTIDE SEQUENCE [LARGE SCALE GENOMIC DNA]</scope>
    <source>
        <strain evidence="5">JCM 3146</strain>
    </source>
</reference>
<comment type="caution">
    <text evidence="4">The sequence shown here is derived from an EMBL/GenBank/DDBJ whole genome shotgun (WGS) entry which is preliminary data.</text>
</comment>
<evidence type="ECO:0000313" key="5">
    <source>
        <dbReference type="Proteomes" id="UP001501822"/>
    </source>
</evidence>
<keyword evidence="5" id="KW-1185">Reference proteome</keyword>
<evidence type="ECO:0000259" key="2">
    <source>
        <dbReference type="SMART" id="SM00065"/>
    </source>
</evidence>
<dbReference type="InterPro" id="IPR001932">
    <property type="entry name" value="PPM-type_phosphatase-like_dom"/>
</dbReference>
<organism evidence="4 5">
    <name type="scientific">Actinoallomurus spadix</name>
    <dbReference type="NCBI Taxonomy" id="79912"/>
    <lineage>
        <taxon>Bacteria</taxon>
        <taxon>Bacillati</taxon>
        <taxon>Actinomycetota</taxon>
        <taxon>Actinomycetes</taxon>
        <taxon>Streptosporangiales</taxon>
        <taxon>Thermomonosporaceae</taxon>
        <taxon>Actinoallomurus</taxon>
    </lineage>
</organism>
<dbReference type="InterPro" id="IPR003018">
    <property type="entry name" value="GAF"/>
</dbReference>
<evidence type="ECO:0000259" key="3">
    <source>
        <dbReference type="SMART" id="SM00331"/>
    </source>
</evidence>
<dbReference type="Gene3D" id="3.60.40.10">
    <property type="entry name" value="PPM-type phosphatase domain"/>
    <property type="match status" value="1"/>
</dbReference>
<evidence type="ECO:0000313" key="4">
    <source>
        <dbReference type="EMBL" id="GAA0373204.1"/>
    </source>
</evidence>
<dbReference type="Pfam" id="PF13185">
    <property type="entry name" value="GAF_2"/>
    <property type="match status" value="1"/>
</dbReference>
<dbReference type="InterPro" id="IPR029016">
    <property type="entry name" value="GAF-like_dom_sf"/>
</dbReference>
<name>A0ABP3HKY9_9ACTN</name>
<dbReference type="PANTHER" id="PTHR43156:SF2">
    <property type="entry name" value="STAGE II SPORULATION PROTEIN E"/>
    <property type="match status" value="1"/>
</dbReference>
<protein>
    <submittedName>
        <fullName evidence="4">SpoIIE family protein phosphatase</fullName>
    </submittedName>
</protein>
<dbReference type="SUPFAM" id="SSF55781">
    <property type="entry name" value="GAF domain-like"/>
    <property type="match status" value="1"/>
</dbReference>
<dbReference type="SUPFAM" id="SSF81606">
    <property type="entry name" value="PP2C-like"/>
    <property type="match status" value="1"/>
</dbReference>
<dbReference type="InterPro" id="IPR036457">
    <property type="entry name" value="PPM-type-like_dom_sf"/>
</dbReference>
<dbReference type="InterPro" id="IPR052016">
    <property type="entry name" value="Bact_Sigma-Reg"/>
</dbReference>
<dbReference type="SMART" id="SM00065">
    <property type="entry name" value="GAF"/>
    <property type="match status" value="1"/>
</dbReference>
<dbReference type="SMART" id="SM00331">
    <property type="entry name" value="PP2C_SIG"/>
    <property type="match status" value="1"/>
</dbReference>
<evidence type="ECO:0000256" key="1">
    <source>
        <dbReference type="ARBA" id="ARBA00022801"/>
    </source>
</evidence>
<accession>A0ABP3HKY9</accession>
<dbReference type="EMBL" id="BAAABM010000074">
    <property type="protein sequence ID" value="GAA0373204.1"/>
    <property type="molecule type" value="Genomic_DNA"/>
</dbReference>
<dbReference type="Proteomes" id="UP001501822">
    <property type="component" value="Unassembled WGS sequence"/>
</dbReference>
<keyword evidence="1" id="KW-0378">Hydrolase</keyword>
<dbReference type="Gene3D" id="3.30.450.40">
    <property type="match status" value="1"/>
</dbReference>
<proteinExistence type="predicted"/>
<gene>
    <name evidence="4" type="ORF">GCM10010151_74150</name>
</gene>
<feature type="domain" description="GAF" evidence="2">
    <location>
        <begin position="80"/>
        <end position="225"/>
    </location>
</feature>
<dbReference type="Pfam" id="PF07228">
    <property type="entry name" value="SpoIIE"/>
    <property type="match status" value="1"/>
</dbReference>
<feature type="domain" description="PPM-type phosphatase" evidence="3">
    <location>
        <begin position="242"/>
        <end position="454"/>
    </location>
</feature>
<dbReference type="PANTHER" id="PTHR43156">
    <property type="entry name" value="STAGE II SPORULATION PROTEIN E-RELATED"/>
    <property type="match status" value="1"/>
</dbReference>